<feature type="transmembrane region" description="Helical" evidence="1">
    <location>
        <begin position="37"/>
        <end position="57"/>
    </location>
</feature>
<comment type="caution">
    <text evidence="2">The sequence shown here is derived from an EMBL/GenBank/DDBJ whole genome shotgun (WGS) entry which is preliminary data.</text>
</comment>
<evidence type="ECO:0000256" key="1">
    <source>
        <dbReference type="SAM" id="Phobius"/>
    </source>
</evidence>
<proteinExistence type="predicted"/>
<sequence length="98" mass="10698">MLKLLGNLIIAVIAIPLVIIAILVVLCIAIIIAGIAISLVIIAIPVVLCISIVMSFFKESDSSSYKTEIKNRSEKSDKLFESPKPEIENNFEKAVDEL</sequence>
<protein>
    <submittedName>
        <fullName evidence="2">Uncharacterized protein</fullName>
    </submittedName>
</protein>
<gene>
    <name evidence="2" type="ORF">NWP22_13620</name>
</gene>
<accession>A0ABT6KGJ7</accession>
<keyword evidence="1" id="KW-0472">Membrane</keyword>
<name>A0ABT6KGJ7_9CYAN</name>
<feature type="transmembrane region" description="Helical" evidence="1">
    <location>
        <begin position="7"/>
        <end position="31"/>
    </location>
</feature>
<organism evidence="2 3">
    <name type="scientific">Anabaenopsis tanganyikae CS-531</name>
    <dbReference type="NCBI Taxonomy" id="2785304"/>
    <lineage>
        <taxon>Bacteria</taxon>
        <taxon>Bacillati</taxon>
        <taxon>Cyanobacteriota</taxon>
        <taxon>Cyanophyceae</taxon>
        <taxon>Nostocales</taxon>
        <taxon>Nodulariaceae</taxon>
        <taxon>Anabaenopsis</taxon>
        <taxon>Anabaenopsis tanganyikae</taxon>
    </lineage>
</organism>
<keyword evidence="1" id="KW-0812">Transmembrane</keyword>
<keyword evidence="1" id="KW-1133">Transmembrane helix</keyword>
<keyword evidence="3" id="KW-1185">Reference proteome</keyword>
<evidence type="ECO:0000313" key="3">
    <source>
        <dbReference type="Proteomes" id="UP001159386"/>
    </source>
</evidence>
<dbReference type="Proteomes" id="UP001159386">
    <property type="component" value="Unassembled WGS sequence"/>
</dbReference>
<dbReference type="EMBL" id="JANQDF010000137">
    <property type="protein sequence ID" value="MDH6106891.1"/>
    <property type="molecule type" value="Genomic_DNA"/>
</dbReference>
<evidence type="ECO:0000313" key="2">
    <source>
        <dbReference type="EMBL" id="MDH6106891.1"/>
    </source>
</evidence>
<dbReference type="RefSeq" id="WP_280801994.1">
    <property type="nucleotide sequence ID" value="NZ_JANQDF010000137.1"/>
</dbReference>
<reference evidence="2 3" key="1">
    <citation type="journal article" date="2023" name="J. Phycol.">
        <title>Chrysosporum ovalisporum is synonymous with the true-branching cyanobacterium Umezakia natans (Nostocales/Aphanizomenonaceae).</title>
        <authorList>
            <person name="McGregor G.B."/>
            <person name="Sendall B.C."/>
            <person name="Niiyama Y."/>
            <person name="Tuji A."/>
            <person name="Willis A."/>
        </authorList>
    </citation>
    <scope>NUCLEOTIDE SEQUENCE [LARGE SCALE GENOMIC DNA]</scope>
    <source>
        <strain evidence="2 3">CS-531</strain>
    </source>
</reference>